<organism evidence="5 6">
    <name type="scientific">Phytophthora kernoviae</name>
    <dbReference type="NCBI Taxonomy" id="325452"/>
    <lineage>
        <taxon>Eukaryota</taxon>
        <taxon>Sar</taxon>
        <taxon>Stramenopiles</taxon>
        <taxon>Oomycota</taxon>
        <taxon>Peronosporomycetes</taxon>
        <taxon>Peronosporales</taxon>
        <taxon>Peronosporaceae</taxon>
        <taxon>Phytophthora</taxon>
    </lineage>
</organism>
<proteinExistence type="predicted"/>
<gene>
    <name evidence="5" type="ORF">JM18_005879</name>
</gene>
<dbReference type="Pfam" id="PF00188">
    <property type="entry name" value="CAP"/>
    <property type="match status" value="1"/>
</dbReference>
<dbReference type="SUPFAM" id="SSF55797">
    <property type="entry name" value="PR-1-like"/>
    <property type="match status" value="1"/>
</dbReference>
<feature type="domain" description="SCP" evidence="4">
    <location>
        <begin position="25"/>
        <end position="165"/>
    </location>
</feature>
<dbReference type="AlphaFoldDB" id="A0A921SDJ0"/>
<name>A0A921SDJ0_9STRA</name>
<feature type="compositionally biased region" description="Basic and acidic residues" evidence="1">
    <location>
        <begin position="266"/>
        <end position="279"/>
    </location>
</feature>
<reference evidence="5" key="1">
    <citation type="journal article" date="2015" name="Genom Data">
        <title>Genome sequences of six Phytophthora species associated with forests in New Zealand.</title>
        <authorList>
            <person name="Studholme D.J."/>
            <person name="McDougal R.L."/>
            <person name="Sambles C."/>
            <person name="Hansen E."/>
            <person name="Hardy G."/>
            <person name="Grant M."/>
            <person name="Ganley R.J."/>
            <person name="Williams N.M."/>
        </authorList>
    </citation>
    <scope>NUCLEOTIDE SEQUENCE</scope>
    <source>
        <strain evidence="5">NZFS 3630</strain>
    </source>
</reference>
<feature type="compositionally biased region" description="Polar residues" evidence="1">
    <location>
        <begin position="313"/>
        <end position="322"/>
    </location>
</feature>
<evidence type="ECO:0000259" key="4">
    <source>
        <dbReference type="SMART" id="SM00198"/>
    </source>
</evidence>
<keyword evidence="2" id="KW-1133">Transmembrane helix</keyword>
<reference evidence="5" key="2">
    <citation type="submission" date="2020-06" db="EMBL/GenBank/DDBJ databases">
        <authorList>
            <person name="Studholme D.J."/>
        </authorList>
    </citation>
    <scope>NUCLEOTIDE SEQUENCE</scope>
    <source>
        <strain evidence="5">NZFS 3630</strain>
    </source>
</reference>
<dbReference type="InterPro" id="IPR001283">
    <property type="entry name" value="CRISP-related"/>
</dbReference>
<feature type="transmembrane region" description="Helical" evidence="2">
    <location>
        <begin position="385"/>
        <end position="409"/>
    </location>
</feature>
<evidence type="ECO:0000313" key="6">
    <source>
        <dbReference type="Proteomes" id="UP000792063"/>
    </source>
</evidence>
<evidence type="ECO:0000256" key="1">
    <source>
        <dbReference type="SAM" id="MobiDB-lite"/>
    </source>
</evidence>
<keyword evidence="3" id="KW-0732">Signal</keyword>
<dbReference type="FunFam" id="3.40.33.10:FF:000053">
    <property type="entry name" value="Uncharacterized protein"/>
    <property type="match status" value="1"/>
</dbReference>
<dbReference type="Gene3D" id="3.40.33.10">
    <property type="entry name" value="CAP"/>
    <property type="match status" value="1"/>
</dbReference>
<dbReference type="CDD" id="cd05380">
    <property type="entry name" value="CAP_euk"/>
    <property type="match status" value="1"/>
</dbReference>
<dbReference type="PRINTS" id="PR00837">
    <property type="entry name" value="V5TPXLIKE"/>
</dbReference>
<feature type="compositionally biased region" description="Low complexity" evidence="1">
    <location>
        <begin position="323"/>
        <end position="336"/>
    </location>
</feature>
<accession>A0A921SDJ0</accession>
<feature type="signal peptide" evidence="3">
    <location>
        <begin position="1"/>
        <end position="19"/>
    </location>
</feature>
<dbReference type="Proteomes" id="UP000792063">
    <property type="component" value="Unassembled WGS sequence"/>
</dbReference>
<dbReference type="PANTHER" id="PTHR10334">
    <property type="entry name" value="CYSTEINE-RICH SECRETORY PROTEIN-RELATED"/>
    <property type="match status" value="1"/>
</dbReference>
<feature type="compositionally biased region" description="Low complexity" evidence="1">
    <location>
        <begin position="234"/>
        <end position="265"/>
    </location>
</feature>
<keyword evidence="2" id="KW-0812">Transmembrane</keyword>
<comment type="caution">
    <text evidence="5">The sequence shown here is derived from an EMBL/GenBank/DDBJ whole genome shotgun (WGS) entry which is preliminary data.</text>
</comment>
<feature type="chain" id="PRO_5037692026" description="SCP domain-containing protein" evidence="3">
    <location>
        <begin position="20"/>
        <end position="430"/>
    </location>
</feature>
<dbReference type="InterPro" id="IPR035940">
    <property type="entry name" value="CAP_sf"/>
</dbReference>
<dbReference type="InterPro" id="IPR014044">
    <property type="entry name" value="CAP_dom"/>
</dbReference>
<evidence type="ECO:0000256" key="3">
    <source>
        <dbReference type="SAM" id="SignalP"/>
    </source>
</evidence>
<dbReference type="EMBL" id="JPWU03000281">
    <property type="protein sequence ID" value="KAG2520626.1"/>
    <property type="molecule type" value="Genomic_DNA"/>
</dbReference>
<evidence type="ECO:0000256" key="2">
    <source>
        <dbReference type="SAM" id="Phobius"/>
    </source>
</evidence>
<protein>
    <recommendedName>
        <fullName evidence="4">SCP domain-containing protein</fullName>
    </recommendedName>
</protein>
<feature type="region of interest" description="Disordered" evidence="1">
    <location>
        <begin position="231"/>
        <end position="384"/>
    </location>
</feature>
<feature type="compositionally biased region" description="Low complexity" evidence="1">
    <location>
        <begin position="344"/>
        <end position="364"/>
    </location>
</feature>
<dbReference type="SMART" id="SM00198">
    <property type="entry name" value="SCP"/>
    <property type="match status" value="1"/>
</dbReference>
<keyword evidence="2" id="KW-0472">Membrane</keyword>
<feature type="compositionally biased region" description="Polar residues" evidence="1">
    <location>
        <begin position="366"/>
        <end position="377"/>
    </location>
</feature>
<evidence type="ECO:0000313" key="5">
    <source>
        <dbReference type="EMBL" id="KAG2520626.1"/>
    </source>
</evidence>
<sequence length="430" mass="44022">MKVSALFAFVATAVTVTSAESFSAGDQAIWIDRHNYFRTTGLPWSAGNMYRIGWDAKLSTKAASTASGCSAKTGSGVNVYQSTKSSNSSSILDEAIQSWVVETSVQTLPKLMQPDSDNFAIGAGTYNSYSQVVWASTKSVGCAHASCPSGHMVVCEYSPAGNDGSSAWYVHDSQGSECPVGTSSSNGLCIVDGDAANDPIAPIPAGEQTYEVYSTYVPDIKSIILEAARNAGKSSTPPTGSSSSSNSAPSLQKSSSGTKQSSTSPKKSDTKPSPKHDSFKATNTPATTPSSKPGSSTKQSSDGSLSPGKVKASTDTGSAFANQATSSSKEATTSKTTEQKTETDPPATTSPTTESTTQNTAATPDTKPSTSVSALTESSAPSSGAISAAGVAGIGVMAVVGVAAIGVVLSYRKNEKRQREIMRDGGIVVI</sequence>
<feature type="compositionally biased region" description="Low complexity" evidence="1">
    <location>
        <begin position="284"/>
        <end position="301"/>
    </location>
</feature>